<dbReference type="PANTHER" id="PTHR43841">
    <property type="entry name" value="3-HYDROXYACYL-THIOESTER DEHYDRATASE HTDX-RELATED"/>
    <property type="match status" value="1"/>
</dbReference>
<dbReference type="GO" id="GO:0006633">
    <property type="term" value="P:fatty acid biosynthetic process"/>
    <property type="evidence" value="ECO:0007669"/>
    <property type="project" value="InterPro"/>
</dbReference>
<proteinExistence type="predicted"/>
<dbReference type="Gene3D" id="3.10.129.10">
    <property type="entry name" value="Hotdog Thioesterase"/>
    <property type="match status" value="1"/>
</dbReference>
<comment type="caution">
    <text evidence="2">The sequence shown here is derived from an EMBL/GenBank/DDBJ whole genome shotgun (WGS) entry which is preliminary data.</text>
</comment>
<dbReference type="AlphaFoldDB" id="A0A2T6BGH2"/>
<accession>A0A2T6BGH2</accession>
<dbReference type="PRINTS" id="PR01483">
    <property type="entry name" value="FASYNTHASE"/>
</dbReference>
<dbReference type="OrthoDB" id="9801625at2"/>
<evidence type="ECO:0000259" key="1">
    <source>
        <dbReference type="Pfam" id="PF01575"/>
    </source>
</evidence>
<dbReference type="EMBL" id="QBKR01000021">
    <property type="protein sequence ID" value="PTX55159.1"/>
    <property type="molecule type" value="Genomic_DNA"/>
</dbReference>
<dbReference type="InterPro" id="IPR002539">
    <property type="entry name" value="MaoC-like_dom"/>
</dbReference>
<sequence length="145" mass="16066">MTQQLSVHWETGDRLEPITLPPVTRLELIKYAGASGDYNPIHTIDEAAEKAGLPGVIAHGMLTMAKISRLFSTQLESGFVQNFYTRFVGMVFIGDVITLGGKVIGKEKRNQDTVYRFEVFARNQKGKDVAVGELTFFTLGDLTRA</sequence>
<feature type="domain" description="MaoC-like" evidence="1">
    <location>
        <begin position="22"/>
        <end position="113"/>
    </location>
</feature>
<name>A0A2T6BGH2_9BACL</name>
<dbReference type="SUPFAM" id="SSF54637">
    <property type="entry name" value="Thioesterase/thiol ester dehydrase-isomerase"/>
    <property type="match status" value="1"/>
</dbReference>
<protein>
    <submittedName>
        <fullName evidence="2">Acyl dehydratase</fullName>
    </submittedName>
</protein>
<keyword evidence="3" id="KW-1185">Reference proteome</keyword>
<dbReference type="Proteomes" id="UP000244240">
    <property type="component" value="Unassembled WGS sequence"/>
</dbReference>
<organism evidence="2 3">
    <name type="scientific">Melghirimyces profundicolus</name>
    <dbReference type="NCBI Taxonomy" id="1242148"/>
    <lineage>
        <taxon>Bacteria</taxon>
        <taxon>Bacillati</taxon>
        <taxon>Bacillota</taxon>
        <taxon>Bacilli</taxon>
        <taxon>Bacillales</taxon>
        <taxon>Thermoactinomycetaceae</taxon>
        <taxon>Melghirimyces</taxon>
    </lineage>
</organism>
<dbReference type="GO" id="GO:0005835">
    <property type="term" value="C:fatty acid synthase complex"/>
    <property type="evidence" value="ECO:0007669"/>
    <property type="project" value="InterPro"/>
</dbReference>
<dbReference type="RefSeq" id="WP_108025271.1">
    <property type="nucleotide sequence ID" value="NZ_QBKR01000021.1"/>
</dbReference>
<gene>
    <name evidence="2" type="ORF">C8P63_12139</name>
</gene>
<reference evidence="2 3" key="1">
    <citation type="submission" date="2018-04" db="EMBL/GenBank/DDBJ databases">
        <title>Genomic Encyclopedia of Archaeal and Bacterial Type Strains, Phase II (KMG-II): from individual species to whole genera.</title>
        <authorList>
            <person name="Goeker M."/>
        </authorList>
    </citation>
    <scope>NUCLEOTIDE SEQUENCE [LARGE SCALE GENOMIC DNA]</scope>
    <source>
        <strain evidence="2 3">DSM 45787</strain>
    </source>
</reference>
<evidence type="ECO:0000313" key="2">
    <source>
        <dbReference type="EMBL" id="PTX55159.1"/>
    </source>
</evidence>
<dbReference type="PANTHER" id="PTHR43841:SF3">
    <property type="entry name" value="(3R)-HYDROXYACYL-ACP DEHYDRATASE SUBUNIT HADB"/>
    <property type="match status" value="1"/>
</dbReference>
<dbReference type="GO" id="GO:0004312">
    <property type="term" value="F:fatty acid synthase activity"/>
    <property type="evidence" value="ECO:0007669"/>
    <property type="project" value="InterPro"/>
</dbReference>
<evidence type="ECO:0000313" key="3">
    <source>
        <dbReference type="Proteomes" id="UP000244240"/>
    </source>
</evidence>
<dbReference type="InterPro" id="IPR003965">
    <property type="entry name" value="Fatty_acid_synthase"/>
</dbReference>
<dbReference type="InterPro" id="IPR029069">
    <property type="entry name" value="HotDog_dom_sf"/>
</dbReference>
<dbReference type="Pfam" id="PF01575">
    <property type="entry name" value="MaoC_dehydratas"/>
    <property type="match status" value="1"/>
</dbReference>